<dbReference type="PANTHER" id="PTHR31168">
    <property type="entry name" value="OS02G0292800 PROTEIN"/>
    <property type="match status" value="1"/>
</dbReference>
<protein>
    <submittedName>
        <fullName evidence="2">Uncharacterized protein</fullName>
    </submittedName>
</protein>
<evidence type="ECO:0000313" key="3">
    <source>
        <dbReference type="Proteomes" id="UP000289340"/>
    </source>
</evidence>
<accession>A0A445JA29</accession>
<reference evidence="2 3" key="1">
    <citation type="submission" date="2018-09" db="EMBL/GenBank/DDBJ databases">
        <title>A high-quality reference genome of wild soybean provides a powerful tool to mine soybean genomes.</title>
        <authorList>
            <person name="Xie M."/>
            <person name="Chung C.Y.L."/>
            <person name="Li M.-W."/>
            <person name="Wong F.-L."/>
            <person name="Chan T.-F."/>
            <person name="Lam H.-M."/>
        </authorList>
    </citation>
    <scope>NUCLEOTIDE SEQUENCE [LARGE SCALE GENOMIC DNA]</scope>
    <source>
        <strain evidence="3">cv. W05</strain>
        <tissue evidence="2">Hypocotyl of etiolated seedlings</tissue>
    </source>
</reference>
<organism evidence="2 3">
    <name type="scientific">Glycine soja</name>
    <name type="common">Wild soybean</name>
    <dbReference type="NCBI Taxonomy" id="3848"/>
    <lineage>
        <taxon>Eukaryota</taxon>
        <taxon>Viridiplantae</taxon>
        <taxon>Streptophyta</taxon>
        <taxon>Embryophyta</taxon>
        <taxon>Tracheophyta</taxon>
        <taxon>Spermatophyta</taxon>
        <taxon>Magnoliopsida</taxon>
        <taxon>eudicotyledons</taxon>
        <taxon>Gunneridae</taxon>
        <taxon>Pentapetalae</taxon>
        <taxon>rosids</taxon>
        <taxon>fabids</taxon>
        <taxon>Fabales</taxon>
        <taxon>Fabaceae</taxon>
        <taxon>Papilionoideae</taxon>
        <taxon>50 kb inversion clade</taxon>
        <taxon>NPAAA clade</taxon>
        <taxon>indigoferoid/millettioid clade</taxon>
        <taxon>Phaseoleae</taxon>
        <taxon>Glycine</taxon>
        <taxon>Glycine subgen. Soja</taxon>
    </lineage>
</organism>
<feature type="transmembrane region" description="Helical" evidence="1">
    <location>
        <begin position="181"/>
        <end position="204"/>
    </location>
</feature>
<evidence type="ECO:0000256" key="1">
    <source>
        <dbReference type="SAM" id="Phobius"/>
    </source>
</evidence>
<dbReference type="EMBL" id="QZWG01000008">
    <property type="protein sequence ID" value="RZB95344.1"/>
    <property type="molecule type" value="Genomic_DNA"/>
</dbReference>
<gene>
    <name evidence="2" type="ORF">D0Y65_019647</name>
</gene>
<proteinExistence type="predicted"/>
<feature type="transmembrane region" description="Helical" evidence="1">
    <location>
        <begin position="483"/>
        <end position="507"/>
    </location>
</feature>
<keyword evidence="3" id="KW-1185">Reference proteome</keyword>
<comment type="caution">
    <text evidence="2">The sequence shown here is derived from an EMBL/GenBank/DDBJ whole genome shotgun (WGS) entry which is preliminary data.</text>
</comment>
<keyword evidence="1" id="KW-0812">Transmembrane</keyword>
<sequence>MEKEQLEYVLVPLGLLVYLTYHIWLVYTIVRNPLRTVIGLNAESRHQWVLFMMSDPLKNGVLAVQTIRNNIMACTLLSTTAITLSSLIGIFASGTWSSDDTAFIPYGRTSIKHISVTICFLVAFLCNVQSIRYYCHVSFLITAPTLRDKREYMEYIAVTLNRGSHAWSIGLRAFYLSFPFFLWIYGPIPMFACCCLTSLVLFFLDTTAKITRNLHSNSFRKERGTHDVESAVEPDYHPLPAHPRKAPIIKQVHWQLPPPPWLKCNTDGAARGSPGLFIDDNDSLASFGAHNLGFIWWDSPPSFISMELLSLKRQQQHASTGIGLRFGATGSVGVGNNFCTRIQNKLSGNSLFAYARDPLKNGVLGVQTIRNNIMASTLLATTAITLSSLIGVFAPYESDTKLVYGNKTSLNSSIKRLSISLCFLVAFLCNVQSIRYYAQVSFLITTHALKGQKDFIDYVAKTLNRGSYSWSLGLRAFYLSFPLVLWIYGPIPMFACCCFTSFILYFLDTTTQIARDLHTKSFTMRETGGTQAA</sequence>
<evidence type="ECO:0000313" key="2">
    <source>
        <dbReference type="EMBL" id="RZB95344.1"/>
    </source>
</evidence>
<dbReference type="InterPro" id="IPR006747">
    <property type="entry name" value="DUF599"/>
</dbReference>
<feature type="transmembrane region" description="Helical" evidence="1">
    <location>
        <begin position="6"/>
        <end position="27"/>
    </location>
</feature>
<dbReference type="PANTHER" id="PTHR31168:SF33">
    <property type="entry name" value="PROTEIN, PUTATIVE-RELATED"/>
    <property type="match status" value="1"/>
</dbReference>
<keyword evidence="1" id="KW-1133">Transmembrane helix</keyword>
<feature type="transmembrane region" description="Helical" evidence="1">
    <location>
        <begin position="71"/>
        <end position="94"/>
    </location>
</feature>
<dbReference type="Pfam" id="PF04654">
    <property type="entry name" value="DUF599"/>
    <property type="match status" value="2"/>
</dbReference>
<dbReference type="Proteomes" id="UP000289340">
    <property type="component" value="Chromosome 8"/>
</dbReference>
<dbReference type="AlphaFoldDB" id="A0A445JA29"/>
<name>A0A445JA29_GLYSO</name>
<keyword evidence="1" id="KW-0472">Membrane</keyword>